<dbReference type="AlphaFoldDB" id="A0A2A3TVU8"/>
<gene>
    <name evidence="2" type="ORF">CNR29_01730</name>
</gene>
<feature type="chain" id="PRO_5013354076" description="Lipoprotein" evidence="1">
    <location>
        <begin position="31"/>
        <end position="213"/>
    </location>
</feature>
<dbReference type="EMBL" id="NVYO01000001">
    <property type="protein sequence ID" value="PBQ22799.1"/>
    <property type="molecule type" value="Genomic_DNA"/>
</dbReference>
<organism evidence="2 3">
    <name type="scientific">Levilactobacillus brevis</name>
    <name type="common">Lactobacillus brevis</name>
    <dbReference type="NCBI Taxonomy" id="1580"/>
    <lineage>
        <taxon>Bacteria</taxon>
        <taxon>Bacillati</taxon>
        <taxon>Bacillota</taxon>
        <taxon>Bacilli</taxon>
        <taxon>Lactobacillales</taxon>
        <taxon>Lactobacillaceae</taxon>
        <taxon>Levilactobacillus</taxon>
    </lineage>
</organism>
<name>A0A2A3TVU8_LEVBR</name>
<dbReference type="Proteomes" id="UP000217918">
    <property type="component" value="Unassembled WGS sequence"/>
</dbReference>
<feature type="signal peptide" evidence="1">
    <location>
        <begin position="1"/>
        <end position="30"/>
    </location>
</feature>
<proteinExistence type="predicted"/>
<sequence length="213" mass="22112">MQRKIKIVTAVTAALAVLTLGSGTILQIHAANDVSSVGQTAAPTTATAAGTKLTATRASGNQQNYRVAYTGTRDQSATFQKKTYGSTSTAASQVANVGHTNGATVKLNSATTAVVQGTMGHTYVHWNKGDWSVTAVTSNADTTGTPAQFAKQVNRQLTRASLPSQAKTGAITVYSQDDDDQTNSVTWQQGKQVYQVSGTTAAATVKVAQNADD</sequence>
<evidence type="ECO:0000313" key="2">
    <source>
        <dbReference type="EMBL" id="PBQ22799.1"/>
    </source>
</evidence>
<evidence type="ECO:0000313" key="3">
    <source>
        <dbReference type="Proteomes" id="UP000217918"/>
    </source>
</evidence>
<comment type="caution">
    <text evidence="2">The sequence shown here is derived from an EMBL/GenBank/DDBJ whole genome shotgun (WGS) entry which is preliminary data.</text>
</comment>
<keyword evidence="1" id="KW-0732">Signal</keyword>
<accession>A0A2A3TVU8</accession>
<reference evidence="2 3" key="1">
    <citation type="submission" date="2017-09" db="EMBL/GenBank/DDBJ databases">
        <title>Genome sequence of Lactobacillus brevis D7.</title>
        <authorList>
            <person name="Kwon M.-S."/>
            <person name="Lim S.K."/>
            <person name="Choi H.-J."/>
        </authorList>
    </citation>
    <scope>NUCLEOTIDE SEQUENCE [LARGE SCALE GENOMIC DNA]</scope>
    <source>
        <strain evidence="2 3">D7</strain>
    </source>
</reference>
<evidence type="ECO:0000256" key="1">
    <source>
        <dbReference type="SAM" id="SignalP"/>
    </source>
</evidence>
<protein>
    <recommendedName>
        <fullName evidence="4">Lipoprotein</fullName>
    </recommendedName>
</protein>
<dbReference type="RefSeq" id="WP_096109622.1">
    <property type="nucleotide sequence ID" value="NZ_NVYO01000001.1"/>
</dbReference>
<evidence type="ECO:0008006" key="4">
    <source>
        <dbReference type="Google" id="ProtNLM"/>
    </source>
</evidence>